<dbReference type="EMBL" id="JAATJL010000001">
    <property type="protein sequence ID" value="NJC22945.1"/>
    <property type="molecule type" value="Genomic_DNA"/>
</dbReference>
<reference evidence="2 3" key="1">
    <citation type="submission" date="2020-03" db="EMBL/GenBank/DDBJ databases">
        <title>Sequencing the genomes of 1000 actinobacteria strains.</title>
        <authorList>
            <person name="Klenk H.-P."/>
        </authorList>
    </citation>
    <scope>NUCLEOTIDE SEQUENCE [LARGE SCALE GENOMIC DNA]</scope>
    <source>
        <strain evidence="2 3">DSM 16403</strain>
    </source>
</reference>
<dbReference type="InterPro" id="IPR011009">
    <property type="entry name" value="Kinase-like_dom_sf"/>
</dbReference>
<evidence type="ECO:0000313" key="2">
    <source>
        <dbReference type="EMBL" id="NJC22945.1"/>
    </source>
</evidence>
<feature type="domain" description="Aminoglycoside phosphotransferase" evidence="1">
    <location>
        <begin position="62"/>
        <end position="257"/>
    </location>
</feature>
<keyword evidence="3" id="KW-1185">Reference proteome</keyword>
<dbReference type="AlphaFoldDB" id="A0A846RTF1"/>
<organism evidence="2 3">
    <name type="scientific">Arthrobacter pigmenti</name>
    <dbReference type="NCBI Taxonomy" id="271432"/>
    <lineage>
        <taxon>Bacteria</taxon>
        <taxon>Bacillati</taxon>
        <taxon>Actinomycetota</taxon>
        <taxon>Actinomycetes</taxon>
        <taxon>Micrococcales</taxon>
        <taxon>Micrococcaceae</taxon>
        <taxon>Arthrobacter</taxon>
    </lineage>
</organism>
<evidence type="ECO:0000259" key="1">
    <source>
        <dbReference type="Pfam" id="PF01636"/>
    </source>
</evidence>
<comment type="caution">
    <text evidence="2">The sequence shown here is derived from an EMBL/GenBank/DDBJ whole genome shotgun (WGS) entry which is preliminary data.</text>
</comment>
<dbReference type="SUPFAM" id="SSF56112">
    <property type="entry name" value="Protein kinase-like (PK-like)"/>
    <property type="match status" value="1"/>
</dbReference>
<proteinExistence type="predicted"/>
<dbReference type="RefSeq" id="WP_167993806.1">
    <property type="nucleotide sequence ID" value="NZ_JAATJL010000001.1"/>
</dbReference>
<dbReference type="InterPro" id="IPR002575">
    <property type="entry name" value="Aminoglycoside_PTrfase"/>
</dbReference>
<gene>
    <name evidence="2" type="ORF">BJ994_002021</name>
</gene>
<accession>A0A846RTF1</accession>
<sequence length="328" mass="35991">MGTQPEVFDYTRTSRRREWSTLPESVRSRIEVQLGSTVRSTVLAGGGFTPGFAAIVESGEHSLFVKAAPSSDKFIHDAYVREQAVLELLPPHLPVPHLRAAFTADDDDGAWQVLCFETIHGYMPGTPWTEADLGSIHESLVTIQDALAGLPRGVTGGPMAAGLSDDPEVSSIFHRLGASGGLPDFLPPWTAGRLSELQALCNRSADALKGDAILHNDLRADNVIIQRSDNRAFVCDWNFLAHGPAWADWIGLLVYARHGGIDPRPWLRDSPLSAAADPDDVDSWLAVLAAYMTHYGMQPDLRSSPMLRAHGRFTARIILDWIAERRWP</sequence>
<dbReference type="Pfam" id="PF01636">
    <property type="entry name" value="APH"/>
    <property type="match status" value="1"/>
</dbReference>
<dbReference type="Gene3D" id="3.90.1200.10">
    <property type="match status" value="1"/>
</dbReference>
<name>A0A846RTF1_9MICC</name>
<protein>
    <recommendedName>
        <fullName evidence="1">Aminoglycoside phosphotransferase domain-containing protein</fullName>
    </recommendedName>
</protein>
<evidence type="ECO:0000313" key="3">
    <source>
        <dbReference type="Proteomes" id="UP000547458"/>
    </source>
</evidence>
<dbReference type="Proteomes" id="UP000547458">
    <property type="component" value="Unassembled WGS sequence"/>
</dbReference>